<dbReference type="RefSeq" id="WP_302928017.1">
    <property type="nucleotide sequence ID" value="NZ_JAJEPW010000007.1"/>
</dbReference>
<dbReference type="EMBL" id="JAJEPW010000007">
    <property type="protein sequence ID" value="MCC2128709.1"/>
    <property type="molecule type" value="Genomic_DNA"/>
</dbReference>
<name>A0AAE3AAU1_9FIRM</name>
<dbReference type="InterPro" id="IPR008756">
    <property type="entry name" value="Peptidase_M56"/>
</dbReference>
<evidence type="ECO:0000256" key="1">
    <source>
        <dbReference type="SAM" id="Phobius"/>
    </source>
</evidence>
<feature type="transmembrane region" description="Helical" evidence="1">
    <location>
        <begin position="86"/>
        <end position="109"/>
    </location>
</feature>
<gene>
    <name evidence="3" type="ORF">LKD37_04090</name>
</gene>
<feature type="transmembrane region" description="Helical" evidence="1">
    <location>
        <begin position="260"/>
        <end position="278"/>
    </location>
</feature>
<dbReference type="PANTHER" id="PTHR34978">
    <property type="entry name" value="POSSIBLE SENSOR-TRANSDUCER PROTEIN BLAR"/>
    <property type="match status" value="1"/>
</dbReference>
<feature type="domain" description="Peptidase M56" evidence="2">
    <location>
        <begin position="7"/>
        <end position="251"/>
    </location>
</feature>
<dbReference type="Pfam" id="PF05569">
    <property type="entry name" value="Peptidase_M56"/>
    <property type="match status" value="1"/>
</dbReference>
<evidence type="ECO:0000313" key="4">
    <source>
        <dbReference type="Proteomes" id="UP001199319"/>
    </source>
</evidence>
<reference evidence="3" key="1">
    <citation type="submission" date="2021-10" db="EMBL/GenBank/DDBJ databases">
        <title>Anaerobic single-cell dispensing facilitates the cultivation of human gut bacteria.</title>
        <authorList>
            <person name="Afrizal A."/>
        </authorList>
    </citation>
    <scope>NUCLEOTIDE SEQUENCE</scope>
    <source>
        <strain evidence="3">CLA-AA-H272</strain>
    </source>
</reference>
<evidence type="ECO:0000313" key="3">
    <source>
        <dbReference type="EMBL" id="MCC2128709.1"/>
    </source>
</evidence>
<dbReference type="CDD" id="cd07341">
    <property type="entry name" value="M56_BlaR1_MecR1_like"/>
    <property type="match status" value="1"/>
</dbReference>
<dbReference type="AlphaFoldDB" id="A0AAE3AAU1"/>
<keyword evidence="4" id="KW-1185">Reference proteome</keyword>
<keyword evidence="1" id="KW-0472">Membrane</keyword>
<sequence>MTELFMKLLNMSINAGWLVLAVLLVRIMFHKAPKWLFPLLWSFVWIRLLMPNALESRLSVIPDISGFSASEQGLLSAKGFTAPVPYVGIVWCTGMAAMLLFEALSYVHLRSKVKTAVRLSSNVYQSEHVNAPFILGLFAPRIYIPFHIKSKELDSIIAHERAHIKRRDHWLKPIAFLILSLYWFNPLIWIAYYFLCKDIELACDEYAIKDMSDSQRVAYSQTLLSCTANQRIFAACPLAFGSKNVKTRIRAVLSYRKPHTWIITVTAILVLAVVACFMTNPRQPKESTAQGSNYIDLNQPPTLDVIQNGQTISDRSSSEDRQREVELESTLLGEAIKKQESLTQIQTTDFYR</sequence>
<protein>
    <submittedName>
        <fullName evidence="3">M56 family metallopeptidase</fullName>
    </submittedName>
</protein>
<feature type="transmembrane region" description="Helical" evidence="1">
    <location>
        <begin position="12"/>
        <end position="29"/>
    </location>
</feature>
<proteinExistence type="predicted"/>
<keyword evidence="1" id="KW-0812">Transmembrane</keyword>
<dbReference type="InterPro" id="IPR052173">
    <property type="entry name" value="Beta-lactam_resp_regulator"/>
</dbReference>
<organism evidence="3 4">
    <name type="scientific">Brotocaccenecus cirricatena</name>
    <dbReference type="NCBI Taxonomy" id="3064195"/>
    <lineage>
        <taxon>Bacteria</taxon>
        <taxon>Bacillati</taxon>
        <taxon>Bacillota</taxon>
        <taxon>Clostridia</taxon>
        <taxon>Eubacteriales</taxon>
        <taxon>Oscillospiraceae</taxon>
        <taxon>Brotocaccenecus</taxon>
    </lineage>
</organism>
<comment type="caution">
    <text evidence="3">The sequence shown here is derived from an EMBL/GenBank/DDBJ whole genome shotgun (WGS) entry which is preliminary data.</text>
</comment>
<accession>A0AAE3AAU1</accession>
<dbReference type="PANTHER" id="PTHR34978:SF3">
    <property type="entry name" value="SLR0241 PROTEIN"/>
    <property type="match status" value="1"/>
</dbReference>
<keyword evidence="1" id="KW-1133">Transmembrane helix</keyword>
<evidence type="ECO:0000259" key="2">
    <source>
        <dbReference type="Pfam" id="PF05569"/>
    </source>
</evidence>
<dbReference type="Proteomes" id="UP001199319">
    <property type="component" value="Unassembled WGS sequence"/>
</dbReference>
<feature type="transmembrane region" description="Helical" evidence="1">
    <location>
        <begin position="174"/>
        <end position="195"/>
    </location>
</feature>